<keyword evidence="1" id="KW-1133">Transmembrane helix</keyword>
<dbReference type="AlphaFoldDB" id="A0A0K1JEI5"/>
<name>A0A0K1JEI5_9MICO</name>
<keyword evidence="1" id="KW-0812">Transmembrane</keyword>
<evidence type="ECO:0000313" key="3">
    <source>
        <dbReference type="EMBL" id="AKU15114.1"/>
    </source>
</evidence>
<feature type="signal peptide" evidence="2">
    <location>
        <begin position="1"/>
        <end position="27"/>
    </location>
</feature>
<dbReference type="STRING" id="571913.VV02_03295"/>
<evidence type="ECO:0000313" key="4">
    <source>
        <dbReference type="Proteomes" id="UP000066480"/>
    </source>
</evidence>
<evidence type="ECO:0000256" key="1">
    <source>
        <dbReference type="SAM" id="Phobius"/>
    </source>
</evidence>
<evidence type="ECO:0008006" key="5">
    <source>
        <dbReference type="Google" id="ProtNLM"/>
    </source>
</evidence>
<dbReference type="RefSeq" id="WP_052589789.1">
    <property type="nucleotide sequence ID" value="NZ_CP011112.1"/>
</dbReference>
<protein>
    <recommendedName>
        <fullName evidence="5">Tissue inhibitor of metalloproteinase</fullName>
    </recommendedName>
</protein>
<dbReference type="Gene3D" id="2.40.50.120">
    <property type="match status" value="1"/>
</dbReference>
<dbReference type="EMBL" id="CP011112">
    <property type="protein sequence ID" value="AKU15114.1"/>
    <property type="molecule type" value="Genomic_DNA"/>
</dbReference>
<sequence length="189" mass="19490">MRRLPALGAVVLLALGVLIGLPAPAHACSCASSSAPELLSKSDAAFVGRLAERRGSDGDLVRFALDVSRVYKGTVSAKTVVYSEGRGGGDCGVTFESGEERMVLARLESGRLVTSLCRGTSMVKESEVAASGFDAYSPVAAEHSPPPVGSAAEDDPAGSEKPFRWLLGVGVVGVVLLGGAYWAARVRGR</sequence>
<dbReference type="SUPFAM" id="SSF50242">
    <property type="entry name" value="TIMP-like"/>
    <property type="match status" value="1"/>
</dbReference>
<reference evidence="3 4" key="1">
    <citation type="submission" date="2015-03" db="EMBL/GenBank/DDBJ databases">
        <title>Luteipulveratus halotolerans sp. nov., a novel actinobacterium (Dermacoccaceae) from Sarawak, Malaysia.</title>
        <authorList>
            <person name="Juboi H."/>
            <person name="Basik A."/>
            <person name="Shamsul S.S."/>
            <person name="Arnold P."/>
            <person name="Schmitt E.K."/>
            <person name="Sanglier J.-J."/>
            <person name="Yeo T."/>
        </authorList>
    </citation>
    <scope>NUCLEOTIDE SEQUENCE [LARGE SCALE GENOMIC DNA]</scope>
    <source>
        <strain evidence="3 4">MN07-A0370</strain>
    </source>
</reference>
<organism evidence="3 4">
    <name type="scientific">Luteipulveratus mongoliensis</name>
    <dbReference type="NCBI Taxonomy" id="571913"/>
    <lineage>
        <taxon>Bacteria</taxon>
        <taxon>Bacillati</taxon>
        <taxon>Actinomycetota</taxon>
        <taxon>Actinomycetes</taxon>
        <taxon>Micrococcales</taxon>
        <taxon>Dermacoccaceae</taxon>
        <taxon>Luteipulveratus</taxon>
    </lineage>
</organism>
<accession>A0A0K1JEI5</accession>
<feature type="chain" id="PRO_5005461628" description="Tissue inhibitor of metalloproteinase" evidence="2">
    <location>
        <begin position="28"/>
        <end position="189"/>
    </location>
</feature>
<dbReference type="OrthoDB" id="5197156at2"/>
<feature type="transmembrane region" description="Helical" evidence="1">
    <location>
        <begin position="165"/>
        <end position="184"/>
    </location>
</feature>
<dbReference type="InterPro" id="IPR008993">
    <property type="entry name" value="TIMP-like_OB-fold"/>
</dbReference>
<evidence type="ECO:0000256" key="2">
    <source>
        <dbReference type="SAM" id="SignalP"/>
    </source>
</evidence>
<gene>
    <name evidence="3" type="ORF">VV02_03295</name>
</gene>
<dbReference type="KEGG" id="lmoi:VV02_03295"/>
<keyword evidence="2" id="KW-0732">Signal</keyword>
<keyword evidence="4" id="KW-1185">Reference proteome</keyword>
<proteinExistence type="predicted"/>
<dbReference type="Proteomes" id="UP000066480">
    <property type="component" value="Chromosome"/>
</dbReference>
<keyword evidence="1" id="KW-0472">Membrane</keyword>